<dbReference type="PANTHER" id="PTHR42684">
    <property type="entry name" value="ADENOSYLMETHIONINE-8-AMINO-7-OXONONANOATE AMINOTRANSFERASE"/>
    <property type="match status" value="1"/>
</dbReference>
<evidence type="ECO:0000256" key="5">
    <source>
        <dbReference type="ARBA" id="ARBA00022898"/>
    </source>
</evidence>
<keyword evidence="4 7" id="KW-0808">Transferase</keyword>
<dbReference type="PIRSF" id="PIRSF000521">
    <property type="entry name" value="Transaminase_4ab_Lys_Orn"/>
    <property type="match status" value="1"/>
</dbReference>
<gene>
    <name evidence="7" type="ORF">CFBP5473_19180</name>
    <name evidence="8" type="ORF">J5285_19170</name>
</gene>
<dbReference type="STRING" id="1367849.GCA_000518585_01911"/>
<dbReference type="RefSeq" id="WP_027674713.1">
    <property type="nucleotide sequence ID" value="NZ_CP039692.1"/>
</dbReference>
<dbReference type="Pfam" id="PF00202">
    <property type="entry name" value="Aminotran_3"/>
    <property type="match status" value="1"/>
</dbReference>
<comment type="cofactor">
    <cofactor evidence="1">
        <name>pyridoxal 5'-phosphate</name>
        <dbReference type="ChEBI" id="CHEBI:597326"/>
    </cofactor>
</comment>
<comment type="similarity">
    <text evidence="2 6">Belongs to the class-III pyridoxal-phosphate-dependent aminotransferase family.</text>
</comment>
<organism evidence="7 9">
    <name type="scientific">Agrobacterium larrymoorei</name>
    <dbReference type="NCBI Taxonomy" id="160699"/>
    <lineage>
        <taxon>Bacteria</taxon>
        <taxon>Pseudomonadati</taxon>
        <taxon>Pseudomonadota</taxon>
        <taxon>Alphaproteobacteria</taxon>
        <taxon>Hyphomicrobiales</taxon>
        <taxon>Rhizobiaceae</taxon>
        <taxon>Rhizobium/Agrobacterium group</taxon>
        <taxon>Agrobacterium</taxon>
    </lineage>
</organism>
<dbReference type="PROSITE" id="PS00600">
    <property type="entry name" value="AA_TRANSFER_CLASS_3"/>
    <property type="match status" value="1"/>
</dbReference>
<keyword evidence="3 7" id="KW-0032">Aminotransferase</keyword>
<evidence type="ECO:0000256" key="3">
    <source>
        <dbReference type="ARBA" id="ARBA00022576"/>
    </source>
</evidence>
<dbReference type="InterPro" id="IPR015421">
    <property type="entry name" value="PyrdxlP-dep_Trfase_major"/>
</dbReference>
<dbReference type="InterPro" id="IPR049704">
    <property type="entry name" value="Aminotrans_3_PPA_site"/>
</dbReference>
<evidence type="ECO:0000313" key="9">
    <source>
        <dbReference type="Proteomes" id="UP000298545"/>
    </source>
</evidence>
<dbReference type="InterPro" id="IPR015424">
    <property type="entry name" value="PyrdxlP-dep_Trfase"/>
</dbReference>
<dbReference type="FunFam" id="3.40.640.10:FF:000014">
    <property type="entry name" value="Adenosylmethionine-8-amino-7-oxononanoate aminotransferase, probable"/>
    <property type="match status" value="1"/>
</dbReference>
<dbReference type="SUPFAM" id="SSF53383">
    <property type="entry name" value="PLP-dependent transferases"/>
    <property type="match status" value="1"/>
</dbReference>
<evidence type="ECO:0000313" key="7">
    <source>
        <dbReference type="EMBL" id="QCJ00061.1"/>
    </source>
</evidence>
<dbReference type="GO" id="GO:0004015">
    <property type="term" value="F:adenosylmethionine-8-amino-7-oxononanoate transaminase activity"/>
    <property type="evidence" value="ECO:0007669"/>
    <property type="project" value="TreeGrafter"/>
</dbReference>
<name>A0A4D7E4S8_9HYPH</name>
<dbReference type="InterPro" id="IPR015422">
    <property type="entry name" value="PyrdxlP-dep_Trfase_small"/>
</dbReference>
<dbReference type="KEGG" id="alf:CFBP5473_19180"/>
<dbReference type="PANTHER" id="PTHR42684:SF1">
    <property type="entry name" value="BETA-ALANINE--PYRUVATE AMINOTRANSFERASE"/>
    <property type="match status" value="1"/>
</dbReference>
<evidence type="ECO:0000256" key="6">
    <source>
        <dbReference type="RuleBase" id="RU003560"/>
    </source>
</evidence>
<keyword evidence="10" id="KW-1185">Reference proteome</keyword>
<dbReference type="OrthoDB" id="9801834at2"/>
<dbReference type="CDD" id="cd00610">
    <property type="entry name" value="OAT_like"/>
    <property type="match status" value="1"/>
</dbReference>
<dbReference type="GO" id="GO:0009102">
    <property type="term" value="P:biotin biosynthetic process"/>
    <property type="evidence" value="ECO:0007669"/>
    <property type="project" value="TreeGrafter"/>
</dbReference>
<evidence type="ECO:0000256" key="1">
    <source>
        <dbReference type="ARBA" id="ARBA00001933"/>
    </source>
</evidence>
<dbReference type="InterPro" id="IPR005814">
    <property type="entry name" value="Aminotrans_3"/>
</dbReference>
<dbReference type="Proteomes" id="UP000298545">
    <property type="component" value="Chromosome linear"/>
</dbReference>
<proteinExistence type="inferred from homology"/>
<accession>A0A4D7E4S8</accession>
<reference evidence="7 9" key="1">
    <citation type="submission" date="2019-04" db="EMBL/GenBank/DDBJ databases">
        <title>Complete genome sequence of Agrobacterium larrymoorei CFBP5473.</title>
        <authorList>
            <person name="Haryono M."/>
            <person name="Chou L."/>
            <person name="Lin Y.-C."/>
            <person name="Lai E.-M."/>
            <person name="Kuo C.-H."/>
        </authorList>
    </citation>
    <scope>NUCLEOTIDE SEQUENCE [LARGE SCALE GENOMIC DNA]</scope>
    <source>
        <strain evidence="7 9">CFBP5473</strain>
    </source>
</reference>
<sequence length="444" mass="47716">MDHQSKSNMPNLANFWMPFTANRQFKASPRLLASAEGMYYTDIDGNKVLDGTAGLWCVNAGHGRKRITAAVERQLSTMDFAPTFQMGHPIAFEFAEKLAAHAPGGAAAELDRVFFTGSGSESVDTALKIAIAYQRAIGQGTRTRIIGREKGYHGVGFGGISVGGLVNNRRVFPQIPADHMRHTLDVERNAFSKGLPEHGIELAEDLERLVALHGAETIAAVIVEPMSGSAGVILPPKGYLERLRAIADKHGILVIYDEVITGFGRLGTPFATDYFGVVPDLVTTAKGITNGAIPMGAVFAKRFIYDALMNGPDNQIELFHGYTYSGHPVACAAGIATLEIYEEEGLLTRAAGLAKKWEDALHSLKRAQHVADIRNLGLVGAIELTPRDGAPGTRAYDVFVDCFKKGLLVRVTGDIIALSPPLIVEEHQIDTIVSTIGDALKSAA</sequence>
<dbReference type="EMBL" id="CP072168">
    <property type="protein sequence ID" value="QYA09497.1"/>
    <property type="molecule type" value="Genomic_DNA"/>
</dbReference>
<evidence type="ECO:0000313" key="8">
    <source>
        <dbReference type="EMBL" id="QYA09497.1"/>
    </source>
</evidence>
<dbReference type="Gene3D" id="3.90.1150.10">
    <property type="entry name" value="Aspartate Aminotransferase, domain 1"/>
    <property type="match status" value="1"/>
</dbReference>
<protein>
    <submittedName>
        <fullName evidence="7">Aspartate aminotransferase family protein</fullName>
    </submittedName>
</protein>
<dbReference type="Proteomes" id="UP000826513">
    <property type="component" value="Chromosome 2"/>
</dbReference>
<evidence type="ECO:0000256" key="2">
    <source>
        <dbReference type="ARBA" id="ARBA00008954"/>
    </source>
</evidence>
<evidence type="ECO:0000313" key="10">
    <source>
        <dbReference type="Proteomes" id="UP000826513"/>
    </source>
</evidence>
<dbReference type="Gene3D" id="3.40.640.10">
    <property type="entry name" value="Type I PLP-dependent aspartate aminotransferase-like (Major domain)"/>
    <property type="match status" value="1"/>
</dbReference>
<dbReference type="GO" id="GO:0030170">
    <property type="term" value="F:pyridoxal phosphate binding"/>
    <property type="evidence" value="ECO:0007669"/>
    <property type="project" value="InterPro"/>
</dbReference>
<dbReference type="AlphaFoldDB" id="A0A4D7E4S8"/>
<keyword evidence="5 6" id="KW-0663">Pyridoxal phosphate</keyword>
<reference evidence="8 10" key="2">
    <citation type="submission" date="2021-03" db="EMBL/GenBank/DDBJ databases">
        <title>Rapid diversification of plasmids in a genus of pathogenic and nitrogen fixing bacteria.</title>
        <authorList>
            <person name="Weisberg A.J."/>
            <person name="Miller M."/>
            <person name="Ream W."/>
            <person name="Grunwald N.J."/>
            <person name="Chang J.H."/>
        </authorList>
    </citation>
    <scope>NUCLEOTIDE SEQUENCE [LARGE SCALE GENOMIC DNA]</scope>
    <source>
        <strain evidence="8 10">AF3.44</strain>
    </source>
</reference>
<dbReference type="EMBL" id="CP039692">
    <property type="protein sequence ID" value="QCJ00061.1"/>
    <property type="molecule type" value="Genomic_DNA"/>
</dbReference>
<evidence type="ECO:0000256" key="4">
    <source>
        <dbReference type="ARBA" id="ARBA00022679"/>
    </source>
</evidence>